<comment type="caution">
    <text evidence="3">The sequence shown here is derived from an EMBL/GenBank/DDBJ whole genome shotgun (WGS) entry which is preliminary data.</text>
</comment>
<organism evidence="3 4">
    <name type="scientific">Arctia plantaginis</name>
    <name type="common">Wood tiger moth</name>
    <name type="synonym">Phalaena plantaginis</name>
    <dbReference type="NCBI Taxonomy" id="874455"/>
    <lineage>
        <taxon>Eukaryota</taxon>
        <taxon>Metazoa</taxon>
        <taxon>Ecdysozoa</taxon>
        <taxon>Arthropoda</taxon>
        <taxon>Hexapoda</taxon>
        <taxon>Insecta</taxon>
        <taxon>Pterygota</taxon>
        <taxon>Neoptera</taxon>
        <taxon>Endopterygota</taxon>
        <taxon>Lepidoptera</taxon>
        <taxon>Glossata</taxon>
        <taxon>Ditrysia</taxon>
        <taxon>Noctuoidea</taxon>
        <taxon>Erebidae</taxon>
        <taxon>Arctiinae</taxon>
        <taxon>Arctia</taxon>
    </lineage>
</organism>
<keyword evidence="1" id="KW-0472">Membrane</keyword>
<dbReference type="Gene3D" id="2.10.25.10">
    <property type="entry name" value="Laminin"/>
    <property type="match status" value="1"/>
</dbReference>
<evidence type="ECO:0000256" key="1">
    <source>
        <dbReference type="SAM" id="Phobius"/>
    </source>
</evidence>
<evidence type="ECO:0000313" key="4">
    <source>
        <dbReference type="Proteomes" id="UP000494106"/>
    </source>
</evidence>
<dbReference type="AlphaFoldDB" id="A0A8S1BBS8"/>
<keyword evidence="1" id="KW-0812">Transmembrane</keyword>
<evidence type="ECO:0000256" key="2">
    <source>
        <dbReference type="SAM" id="SignalP"/>
    </source>
</evidence>
<evidence type="ECO:0000313" key="3">
    <source>
        <dbReference type="EMBL" id="CAB3255898.1"/>
    </source>
</evidence>
<protein>
    <submittedName>
        <fullName evidence="3">Uncharacterized protein</fullName>
    </submittedName>
</protein>
<sequence length="234" mass="27215">MCVGRTSVSMLLLSIVFITFYNSYTNTQICIKSKVTSEDRLETYTASKREHYRKPRCWFRCKRTRWVYRNMTRTKTITVNTPYNDCCPGYVKDENYRTLQCKPVCSKACEHGYCQSPEKCACNENYAPDLNNKYKCTPICVKSCGHGYYEYKNNFTCVANDSSSINMARLDGWARYNWIYAVAALLGAVVITISLYLYVTCRKRNLTQRNVDEAELEVRQAVLKKFFRKATTSL</sequence>
<dbReference type="EMBL" id="CADEBC010000579">
    <property type="protein sequence ID" value="CAB3255898.1"/>
    <property type="molecule type" value="Genomic_DNA"/>
</dbReference>
<keyword evidence="4" id="KW-1185">Reference proteome</keyword>
<reference evidence="3 4" key="1">
    <citation type="submission" date="2020-04" db="EMBL/GenBank/DDBJ databases">
        <authorList>
            <person name="Wallbank WR R."/>
            <person name="Pardo Diaz C."/>
            <person name="Kozak K."/>
            <person name="Martin S."/>
            <person name="Jiggins C."/>
            <person name="Moest M."/>
            <person name="Warren A I."/>
            <person name="Byers J.R.P. K."/>
            <person name="Montejo-Kovacevich G."/>
            <person name="Yen C E."/>
        </authorList>
    </citation>
    <scope>NUCLEOTIDE SEQUENCE [LARGE SCALE GENOMIC DNA]</scope>
</reference>
<proteinExistence type="predicted"/>
<keyword evidence="1" id="KW-1133">Transmembrane helix</keyword>
<gene>
    <name evidence="3" type="ORF">APLA_LOCUS15084</name>
</gene>
<accession>A0A8S1BBS8</accession>
<dbReference type="Proteomes" id="UP000494106">
    <property type="component" value="Unassembled WGS sequence"/>
</dbReference>
<feature type="signal peptide" evidence="2">
    <location>
        <begin position="1"/>
        <end position="27"/>
    </location>
</feature>
<name>A0A8S1BBS8_ARCPL</name>
<feature type="chain" id="PRO_5035892704" evidence="2">
    <location>
        <begin position="28"/>
        <end position="234"/>
    </location>
</feature>
<feature type="transmembrane region" description="Helical" evidence="1">
    <location>
        <begin position="178"/>
        <end position="199"/>
    </location>
</feature>
<keyword evidence="2" id="KW-0732">Signal</keyword>
<dbReference type="OrthoDB" id="409374at2759"/>